<gene>
    <name evidence="2" type="ordered locus">TP04_0784</name>
</gene>
<comment type="caution">
    <text evidence="2">The sequence shown here is derived from an EMBL/GenBank/DDBJ whole genome shotgun (WGS) entry which is preliminary data.</text>
</comment>
<dbReference type="eggNOG" id="ENOG502QX75">
    <property type="taxonomic scope" value="Eukaryota"/>
</dbReference>
<dbReference type="KEGG" id="tpv:TP04_0784"/>
<dbReference type="InParanoid" id="Q4N1G1"/>
<sequence length="1545" mass="180392">MATITRSLAQVSSLGSTSSTVESLNKFIDSFNDTYNNLYLTSNLQDLKKFITDSISSFEDITVSQLSVKSENLLINNFDSLSKINYSINLGYSLNIYIPENNNQLCEFETAFEKVLQLGFVQHYLRLEIGNTVFKWDSELSGKFGNDYEKIIRELDKRGIYLSVKKQFKSDHSIIEHMINYFSNRIDLEIWSRLFKLYISIDSIYNALNKIESFPNSVRKIILSNVKFYFSEAPMRNISVKVSKDGSSPEFTFDDEYEVVELSLVSETPSQSLKKLEDEQFLSEMSGRISKPLIISHVFGLNFALQCFFAEGMVMFGHLCRDFYHDVFLLVYAILFDILQIFVGINLYYRYQRRRELSVKLCCGFPRIFKLKLNHSLMPPIFQLVYNQHLSQTKLNAVSPEFIIPKFLVKSSMINKFRNPILGIYEVSPLLKVDMEHNFLFHAHNSLDSSPILYERFAILPNTSANRSDHPVNFYLNFNEFDKSLLGYKSRSSSLNTMDSLIINGVKISKFEKKSTGFNHIDFLRSLYDKTPKFRIKNFDRKEYSFSDYHLGFTYSDEGSWIIRGYPDNVLSLIMTISFFIDDVYMLIHYSQSLEYLKYKDTLKTKNRAIVQTLLPFFPKRSSKDAKKIISFQKHIKRKFRSQLVSSRNFIPFIPNVKRTYTTLTKFVMKPDPRPKCEVYMKNNQGHESKISFKVTSRKRRDNISRPSFRYRMMNPMLNSNKVSYGKSYVDPDFRYSTTNLRSLYRYNSNLTSFLHSYTIGENTDNNMFFGTPSKCIHLSFGISFKDCNFCNKLNTFKHISHLLYLIDLLSHHLFTLNTSYSTSTGSFPHYKNKTRIKTIYEPGGLMEINIKSVGNLDLSLRFFQIMSQIDKNFHLKLFSYTKNQYPFKILKESLENTIFLSLSTVFHERYYNHLVSRLAIYHLMKGRFNMALSLMIQTLSESNTYKINYGGSESHLRENYLCDFDKSFKVQLINKIYVELLNDFYSFRKFNNIDKESKFVCDNSQFDSKEHKNHAYKLCLMTGYSYLMEAQSKFMNTMSIIDKRFREFSSSVDVNQRFLFSNIKEDFPCNKPVETDEYRSTLKLATELLLKAVTLNPTDYKSWYYLAQCSMCSNDFHFAYKCCERSIDCHDSSLASLLTMVVCNSTRIRTCSPFITDDQTWEEYLQIKSFENTVSFRSIPPPLEPIFRLELKTVGELEGHLKNYVGGDPENSIFVLNSLQNFGSIYVSSAILQLMTRLGTRFNSYFPWEYKYLSKFQKGSKFYGVDRDLQTNLASGFGNYVKKMVSASVEAKYMLCSVPFISLVLEAFFLKKFNLSCRHHCRAMQGQYSCGFSLNFLEEELYGWITCIEVLSQIGEVETSRLLLPILDVYMDYYVLDRPSKKKSDKNVCKVSYRNRNKRKLVQRYFGQDPYSSIDIQLEIKYINVYTRSHNIVSKESLKELMEEVLTLNSKYSYRKLIMLQNRIHTGLGEYSNSVQIGNQIHRTSMKIWKNTDFDLEHKSLLAFAYALDMSGETEKSEKVTTFANQIHLTTPVLKLDLSLSVPL</sequence>
<keyword evidence="1" id="KW-0472">Membrane</keyword>
<feature type="transmembrane region" description="Helical" evidence="1">
    <location>
        <begin position="293"/>
        <end position="316"/>
    </location>
</feature>
<evidence type="ECO:0000313" key="2">
    <source>
        <dbReference type="EMBL" id="EAN32137.1"/>
    </source>
</evidence>
<keyword evidence="1" id="KW-1133">Transmembrane helix</keyword>
<reference evidence="2 3" key="1">
    <citation type="journal article" date="2005" name="Science">
        <title>Genome sequence of Theileria parva, a bovine pathogen that transforms lymphocytes.</title>
        <authorList>
            <person name="Gardner M.J."/>
            <person name="Bishop R."/>
            <person name="Shah T."/>
            <person name="de Villiers E.P."/>
            <person name="Carlton J.M."/>
            <person name="Hall N."/>
            <person name="Ren Q."/>
            <person name="Paulsen I.T."/>
            <person name="Pain A."/>
            <person name="Berriman M."/>
            <person name="Wilson R.J.M."/>
            <person name="Sato S."/>
            <person name="Ralph S.A."/>
            <person name="Mann D.J."/>
            <person name="Xiong Z."/>
            <person name="Shallom S.J."/>
            <person name="Weidman J."/>
            <person name="Jiang L."/>
            <person name="Lynn J."/>
            <person name="Weaver B."/>
            <person name="Shoaibi A."/>
            <person name="Domingo A.R."/>
            <person name="Wasawo D."/>
            <person name="Crabtree J."/>
            <person name="Wortman J.R."/>
            <person name="Haas B."/>
            <person name="Angiuoli S.V."/>
            <person name="Creasy T.H."/>
            <person name="Lu C."/>
            <person name="Suh B."/>
            <person name="Silva J.C."/>
            <person name="Utterback T.R."/>
            <person name="Feldblyum T.V."/>
            <person name="Pertea M."/>
            <person name="Allen J."/>
            <person name="Nierman W.C."/>
            <person name="Taracha E.L.N."/>
            <person name="Salzberg S.L."/>
            <person name="White O.R."/>
            <person name="Fitzhugh H.A."/>
            <person name="Morzaria S."/>
            <person name="Venter J.C."/>
            <person name="Fraser C.M."/>
            <person name="Nene V."/>
        </authorList>
    </citation>
    <scope>NUCLEOTIDE SEQUENCE [LARGE SCALE GENOMIC DNA]</scope>
    <source>
        <strain evidence="2 3">Muguga</strain>
    </source>
</reference>
<dbReference type="EMBL" id="AAGK01000004">
    <property type="protein sequence ID" value="EAN32137.1"/>
    <property type="molecule type" value="Genomic_DNA"/>
</dbReference>
<keyword evidence="1" id="KW-0812">Transmembrane</keyword>
<proteinExistence type="predicted"/>
<name>Q4N1G1_THEPA</name>
<dbReference type="Proteomes" id="UP000001949">
    <property type="component" value="Unassembled WGS sequence"/>
</dbReference>
<dbReference type="InterPro" id="IPR011990">
    <property type="entry name" value="TPR-like_helical_dom_sf"/>
</dbReference>
<dbReference type="VEuPathDB" id="PiroplasmaDB:TpMuguga_04g00784"/>
<evidence type="ECO:0000313" key="3">
    <source>
        <dbReference type="Proteomes" id="UP000001949"/>
    </source>
</evidence>
<organism evidence="2 3">
    <name type="scientific">Theileria parva</name>
    <name type="common">East coast fever infection agent</name>
    <dbReference type="NCBI Taxonomy" id="5875"/>
    <lineage>
        <taxon>Eukaryota</taxon>
        <taxon>Sar</taxon>
        <taxon>Alveolata</taxon>
        <taxon>Apicomplexa</taxon>
        <taxon>Aconoidasida</taxon>
        <taxon>Piroplasmida</taxon>
        <taxon>Theileriidae</taxon>
        <taxon>Theileria</taxon>
    </lineage>
</organism>
<dbReference type="SUPFAM" id="SSF48452">
    <property type="entry name" value="TPR-like"/>
    <property type="match status" value="1"/>
</dbReference>
<protein>
    <submittedName>
        <fullName evidence="2">Uncharacterized protein</fullName>
    </submittedName>
</protein>
<dbReference type="OMA" id="EEELYGW"/>
<keyword evidence="3" id="KW-1185">Reference proteome</keyword>
<evidence type="ECO:0000256" key="1">
    <source>
        <dbReference type="SAM" id="Phobius"/>
    </source>
</evidence>
<feature type="transmembrane region" description="Helical" evidence="1">
    <location>
        <begin position="328"/>
        <end position="349"/>
    </location>
</feature>
<accession>Q4N1G1</accession>